<dbReference type="AlphaFoldDB" id="S7PWT4"/>
<dbReference type="EMBL" id="KB469308">
    <property type="protein sequence ID" value="EPQ52076.1"/>
    <property type="molecule type" value="Genomic_DNA"/>
</dbReference>
<protein>
    <submittedName>
        <fullName evidence="1">Uncharacterized protein</fullName>
    </submittedName>
</protein>
<name>S7PWT4_GLOTA</name>
<proteinExistence type="predicted"/>
<evidence type="ECO:0000313" key="2">
    <source>
        <dbReference type="Proteomes" id="UP000030669"/>
    </source>
</evidence>
<accession>S7PWT4</accession>
<evidence type="ECO:0000313" key="1">
    <source>
        <dbReference type="EMBL" id="EPQ52076.1"/>
    </source>
</evidence>
<dbReference type="RefSeq" id="XP_007869274.1">
    <property type="nucleotide sequence ID" value="XM_007871083.1"/>
</dbReference>
<reference evidence="1 2" key="1">
    <citation type="journal article" date="2012" name="Science">
        <title>The Paleozoic origin of enzymatic lignin decomposition reconstructed from 31 fungal genomes.</title>
        <authorList>
            <person name="Floudas D."/>
            <person name="Binder M."/>
            <person name="Riley R."/>
            <person name="Barry K."/>
            <person name="Blanchette R.A."/>
            <person name="Henrissat B."/>
            <person name="Martinez A.T."/>
            <person name="Otillar R."/>
            <person name="Spatafora J.W."/>
            <person name="Yadav J.S."/>
            <person name="Aerts A."/>
            <person name="Benoit I."/>
            <person name="Boyd A."/>
            <person name="Carlson A."/>
            <person name="Copeland A."/>
            <person name="Coutinho P.M."/>
            <person name="de Vries R.P."/>
            <person name="Ferreira P."/>
            <person name="Findley K."/>
            <person name="Foster B."/>
            <person name="Gaskell J."/>
            <person name="Glotzer D."/>
            <person name="Gorecki P."/>
            <person name="Heitman J."/>
            <person name="Hesse C."/>
            <person name="Hori C."/>
            <person name="Igarashi K."/>
            <person name="Jurgens J.A."/>
            <person name="Kallen N."/>
            <person name="Kersten P."/>
            <person name="Kohler A."/>
            <person name="Kuees U."/>
            <person name="Kumar T.K.A."/>
            <person name="Kuo A."/>
            <person name="LaButti K."/>
            <person name="Larrondo L.F."/>
            <person name="Lindquist E."/>
            <person name="Ling A."/>
            <person name="Lombard V."/>
            <person name="Lucas S."/>
            <person name="Lundell T."/>
            <person name="Martin R."/>
            <person name="McLaughlin D.J."/>
            <person name="Morgenstern I."/>
            <person name="Morin E."/>
            <person name="Murat C."/>
            <person name="Nagy L.G."/>
            <person name="Nolan M."/>
            <person name="Ohm R.A."/>
            <person name="Patyshakuliyeva A."/>
            <person name="Rokas A."/>
            <person name="Ruiz-Duenas F.J."/>
            <person name="Sabat G."/>
            <person name="Salamov A."/>
            <person name="Samejima M."/>
            <person name="Schmutz J."/>
            <person name="Slot J.C."/>
            <person name="St John F."/>
            <person name="Stenlid J."/>
            <person name="Sun H."/>
            <person name="Sun S."/>
            <person name="Syed K."/>
            <person name="Tsang A."/>
            <person name="Wiebenga A."/>
            <person name="Young D."/>
            <person name="Pisabarro A."/>
            <person name="Eastwood D.C."/>
            <person name="Martin F."/>
            <person name="Cullen D."/>
            <person name="Grigoriev I.V."/>
            <person name="Hibbett D.S."/>
        </authorList>
    </citation>
    <scope>NUCLEOTIDE SEQUENCE [LARGE SCALE GENOMIC DNA]</scope>
    <source>
        <strain evidence="1 2">ATCC 11539</strain>
    </source>
</reference>
<dbReference type="HOGENOM" id="CLU_2146126_0_0_1"/>
<gene>
    <name evidence="1" type="ORF">GLOTRDRAFT_132198</name>
</gene>
<dbReference type="Proteomes" id="UP000030669">
    <property type="component" value="Unassembled WGS sequence"/>
</dbReference>
<keyword evidence="2" id="KW-1185">Reference proteome</keyword>
<dbReference type="GeneID" id="19302450"/>
<sequence length="112" mass="12319">MSPAMLWDVPNPHNREEYTQALHAWATRRRAESWSPIAPGHELCFGAQSTFDFLPLPSYQVAQSSYLGQPLAPSELGVCVMLTTCHTKAQSSLCMTPGVYLLSPDPGPDTEQ</sequence>
<organism evidence="1 2">
    <name type="scientific">Gloeophyllum trabeum (strain ATCC 11539 / FP-39264 / Madison 617)</name>
    <name type="common">Brown rot fungus</name>
    <dbReference type="NCBI Taxonomy" id="670483"/>
    <lineage>
        <taxon>Eukaryota</taxon>
        <taxon>Fungi</taxon>
        <taxon>Dikarya</taxon>
        <taxon>Basidiomycota</taxon>
        <taxon>Agaricomycotina</taxon>
        <taxon>Agaricomycetes</taxon>
        <taxon>Gloeophyllales</taxon>
        <taxon>Gloeophyllaceae</taxon>
        <taxon>Gloeophyllum</taxon>
    </lineage>
</organism>
<dbReference type="KEGG" id="gtr:GLOTRDRAFT_132198"/>